<dbReference type="GeneID" id="8856674"/>
<dbReference type="VEuPathDB" id="AmoebaDB:NAEGRDRAFT_75184"/>
<dbReference type="RefSeq" id="XP_002669816.1">
    <property type="nucleotide sequence ID" value="XM_002669770.1"/>
</dbReference>
<keyword evidence="2" id="KW-1185">Reference proteome</keyword>
<name>D2W1E1_NAEGR</name>
<reference evidence="1 2" key="1">
    <citation type="journal article" date="2010" name="Cell">
        <title>The genome of Naegleria gruberi illuminates early eukaryotic versatility.</title>
        <authorList>
            <person name="Fritz-Laylin L.K."/>
            <person name="Prochnik S.E."/>
            <person name="Ginger M.L."/>
            <person name="Dacks J.B."/>
            <person name="Carpenter M.L."/>
            <person name="Field M.C."/>
            <person name="Kuo A."/>
            <person name="Paredez A."/>
            <person name="Chapman J."/>
            <person name="Pham J."/>
            <person name="Shu S."/>
            <person name="Neupane R."/>
            <person name="Cipriano M."/>
            <person name="Mancuso J."/>
            <person name="Tu H."/>
            <person name="Salamov A."/>
            <person name="Lindquist E."/>
            <person name="Shapiro H."/>
            <person name="Lucas S."/>
            <person name="Grigoriev I.V."/>
            <person name="Cande W.Z."/>
            <person name="Fulton C."/>
            <person name="Rokhsar D.S."/>
            <person name="Dawson S.C."/>
        </authorList>
    </citation>
    <scope>NUCLEOTIDE SEQUENCE [LARGE SCALE GENOMIC DNA]</scope>
    <source>
        <strain evidence="1 2">NEG-M</strain>
    </source>
</reference>
<sequence length="375" mass="43756">MSPHHFTLLSDDILQEIFRFLIGDFHSKTKTIGWWKNFIQNNNENLTIPSLDNLLVMKNLVNCCGIRFQGYATFWRNALFAADKQLHILLNGYNQKSMDHVHDGDLVGYEKNMMVRVGKLVLWKEIGIERSLKELIGKDELFDYPEIDQVLNETLVDLEEFIEQKFNFLNCVDQDEDDLFTKWLVKSYQLLVNSTKNIDQACDFVLKIGLNGHESNVSHVNEDILILDISFNEMQELNTVFPNVRLLILRSEVQFMDDVIDVKLLDHVNRTYFPKLEHLELLNFPFFSVEKIVNSGIIHGLDSLRLDLSDDNYLEDGSADLSSLLKQIPKKSLIVDFCDIPEPQPVIQFYSLSSKHKIYTSISSKMVDRRYKRRW</sequence>
<dbReference type="EMBL" id="GG738922">
    <property type="protein sequence ID" value="EFC37072.1"/>
    <property type="molecule type" value="Genomic_DNA"/>
</dbReference>
<evidence type="ECO:0000313" key="1">
    <source>
        <dbReference type="EMBL" id="EFC37072.1"/>
    </source>
</evidence>
<gene>
    <name evidence="1" type="ORF">NAEGRDRAFT_75184</name>
</gene>
<protein>
    <submittedName>
        <fullName evidence="1">Predicted protein</fullName>
    </submittedName>
</protein>
<dbReference type="InParanoid" id="D2W1E1"/>
<proteinExistence type="predicted"/>
<dbReference type="KEGG" id="ngr:NAEGRDRAFT_75184"/>
<evidence type="ECO:0000313" key="2">
    <source>
        <dbReference type="Proteomes" id="UP000006671"/>
    </source>
</evidence>
<dbReference type="Proteomes" id="UP000006671">
    <property type="component" value="Unassembled WGS sequence"/>
</dbReference>
<dbReference type="AlphaFoldDB" id="D2W1E1"/>
<organism evidence="2">
    <name type="scientific">Naegleria gruberi</name>
    <name type="common">Amoeba</name>
    <dbReference type="NCBI Taxonomy" id="5762"/>
    <lineage>
        <taxon>Eukaryota</taxon>
        <taxon>Discoba</taxon>
        <taxon>Heterolobosea</taxon>
        <taxon>Tetramitia</taxon>
        <taxon>Eutetramitia</taxon>
        <taxon>Vahlkampfiidae</taxon>
        <taxon>Naegleria</taxon>
    </lineage>
</organism>
<accession>D2W1E1</accession>